<dbReference type="GO" id="GO:0022857">
    <property type="term" value="F:transmembrane transporter activity"/>
    <property type="evidence" value="ECO:0007669"/>
    <property type="project" value="InterPro"/>
</dbReference>
<dbReference type="PANTHER" id="PTHR11119">
    <property type="entry name" value="XANTHINE-URACIL / VITAMIN C PERMEASE FAMILY MEMBER"/>
    <property type="match status" value="1"/>
</dbReference>
<evidence type="ECO:0000313" key="7">
    <source>
        <dbReference type="EMBL" id="KAH3813696.1"/>
    </source>
</evidence>
<dbReference type="Proteomes" id="UP000828390">
    <property type="component" value="Unassembled WGS sequence"/>
</dbReference>
<name>A0A9D4JIE0_DREPO</name>
<feature type="transmembrane region" description="Helical" evidence="6">
    <location>
        <begin position="6"/>
        <end position="28"/>
    </location>
</feature>
<keyword evidence="8" id="KW-1185">Reference proteome</keyword>
<proteinExistence type="inferred from homology"/>
<dbReference type="EMBL" id="JAIWYP010000006">
    <property type="protein sequence ID" value="KAH3813696.1"/>
    <property type="molecule type" value="Genomic_DNA"/>
</dbReference>
<comment type="subcellular location">
    <subcellularLocation>
        <location evidence="1">Membrane</location>
        <topology evidence="1">Multi-pass membrane protein</topology>
    </subcellularLocation>
</comment>
<dbReference type="InterPro" id="IPR006043">
    <property type="entry name" value="NCS2"/>
</dbReference>
<dbReference type="AlphaFoldDB" id="A0A9D4JIE0"/>
<evidence type="ECO:0000256" key="3">
    <source>
        <dbReference type="ARBA" id="ARBA00022692"/>
    </source>
</evidence>
<reference evidence="7" key="1">
    <citation type="journal article" date="2019" name="bioRxiv">
        <title>The Genome of the Zebra Mussel, Dreissena polymorpha: A Resource for Invasive Species Research.</title>
        <authorList>
            <person name="McCartney M.A."/>
            <person name="Auch B."/>
            <person name="Kono T."/>
            <person name="Mallez S."/>
            <person name="Zhang Y."/>
            <person name="Obille A."/>
            <person name="Becker A."/>
            <person name="Abrahante J.E."/>
            <person name="Garbe J."/>
            <person name="Badalamenti J.P."/>
            <person name="Herman A."/>
            <person name="Mangelson H."/>
            <person name="Liachko I."/>
            <person name="Sullivan S."/>
            <person name="Sone E.D."/>
            <person name="Koren S."/>
            <person name="Silverstein K.A.T."/>
            <person name="Beckman K.B."/>
            <person name="Gohl D.M."/>
        </authorList>
    </citation>
    <scope>NUCLEOTIDE SEQUENCE</scope>
    <source>
        <strain evidence="7">Duluth1</strain>
        <tissue evidence="7">Whole animal</tissue>
    </source>
</reference>
<gene>
    <name evidence="7" type="ORF">DPMN_142162</name>
</gene>
<reference evidence="7" key="2">
    <citation type="submission" date="2020-11" db="EMBL/GenBank/DDBJ databases">
        <authorList>
            <person name="McCartney M.A."/>
            <person name="Auch B."/>
            <person name="Kono T."/>
            <person name="Mallez S."/>
            <person name="Becker A."/>
            <person name="Gohl D.M."/>
            <person name="Silverstein K.A.T."/>
            <person name="Koren S."/>
            <person name="Bechman K.B."/>
            <person name="Herman A."/>
            <person name="Abrahante J.E."/>
            <person name="Garbe J."/>
        </authorList>
    </citation>
    <scope>NUCLEOTIDE SEQUENCE</scope>
    <source>
        <strain evidence="7">Duluth1</strain>
        <tissue evidence="7">Whole animal</tissue>
    </source>
</reference>
<sequence length="56" mass="5769">MVAAVLQMLIGVTGLVSVLLKFIGPLTVAPTIMLMGLSVAETGFELSGKHWGISLG</sequence>
<evidence type="ECO:0000256" key="4">
    <source>
        <dbReference type="ARBA" id="ARBA00022989"/>
    </source>
</evidence>
<dbReference type="Pfam" id="PF00860">
    <property type="entry name" value="Xan_ur_permease"/>
    <property type="match status" value="1"/>
</dbReference>
<comment type="caution">
    <text evidence="7">The sequence shown here is derived from an EMBL/GenBank/DDBJ whole genome shotgun (WGS) entry which is preliminary data.</text>
</comment>
<comment type="similarity">
    <text evidence="2">Belongs to the nucleobase:cation symporter-2 (NCS2) (TC 2.A.40) family.</text>
</comment>
<organism evidence="7 8">
    <name type="scientific">Dreissena polymorpha</name>
    <name type="common">Zebra mussel</name>
    <name type="synonym">Mytilus polymorpha</name>
    <dbReference type="NCBI Taxonomy" id="45954"/>
    <lineage>
        <taxon>Eukaryota</taxon>
        <taxon>Metazoa</taxon>
        <taxon>Spiralia</taxon>
        <taxon>Lophotrochozoa</taxon>
        <taxon>Mollusca</taxon>
        <taxon>Bivalvia</taxon>
        <taxon>Autobranchia</taxon>
        <taxon>Heteroconchia</taxon>
        <taxon>Euheterodonta</taxon>
        <taxon>Imparidentia</taxon>
        <taxon>Neoheterodontei</taxon>
        <taxon>Myida</taxon>
        <taxon>Dreissenoidea</taxon>
        <taxon>Dreissenidae</taxon>
        <taxon>Dreissena</taxon>
    </lineage>
</organism>
<protein>
    <submittedName>
        <fullName evidence="7">Uncharacterized protein</fullName>
    </submittedName>
</protein>
<keyword evidence="4 6" id="KW-1133">Transmembrane helix</keyword>
<dbReference type="GO" id="GO:0016020">
    <property type="term" value="C:membrane"/>
    <property type="evidence" value="ECO:0007669"/>
    <property type="project" value="UniProtKB-SubCell"/>
</dbReference>
<accession>A0A9D4JIE0</accession>
<evidence type="ECO:0000256" key="1">
    <source>
        <dbReference type="ARBA" id="ARBA00004141"/>
    </source>
</evidence>
<evidence type="ECO:0000256" key="6">
    <source>
        <dbReference type="SAM" id="Phobius"/>
    </source>
</evidence>
<keyword evidence="5 6" id="KW-0472">Membrane</keyword>
<keyword evidence="3 6" id="KW-0812">Transmembrane</keyword>
<evidence type="ECO:0000256" key="2">
    <source>
        <dbReference type="ARBA" id="ARBA00008821"/>
    </source>
</evidence>
<evidence type="ECO:0000313" key="8">
    <source>
        <dbReference type="Proteomes" id="UP000828390"/>
    </source>
</evidence>
<evidence type="ECO:0000256" key="5">
    <source>
        <dbReference type="ARBA" id="ARBA00023136"/>
    </source>
</evidence>